<evidence type="ECO:0000256" key="3">
    <source>
        <dbReference type="ARBA" id="ARBA00022782"/>
    </source>
</evidence>
<dbReference type="GO" id="GO:0010608">
    <property type="term" value="P:post-transcriptional regulation of gene expression"/>
    <property type="evidence" value="ECO:0007669"/>
    <property type="project" value="TreeGrafter"/>
</dbReference>
<organism evidence="6 7">
    <name type="scientific">Strongyloides papillosus</name>
    <name type="common">Intestinal threadworm</name>
    <dbReference type="NCBI Taxonomy" id="174720"/>
    <lineage>
        <taxon>Eukaryota</taxon>
        <taxon>Metazoa</taxon>
        <taxon>Ecdysozoa</taxon>
        <taxon>Nematoda</taxon>
        <taxon>Chromadorea</taxon>
        <taxon>Rhabditida</taxon>
        <taxon>Tylenchina</taxon>
        <taxon>Panagrolaimomorpha</taxon>
        <taxon>Strongyloidoidea</taxon>
        <taxon>Strongyloididae</taxon>
        <taxon>Strongyloides</taxon>
    </lineage>
</organism>
<dbReference type="PANTHER" id="PTHR12537:SF12">
    <property type="entry name" value="MATERNAL PROTEIN PUMILIO"/>
    <property type="match status" value="1"/>
</dbReference>
<dbReference type="STRING" id="174720.A0A0N5CC58"/>
<keyword evidence="1" id="KW-0217">Developmental protein</keyword>
<dbReference type="Proteomes" id="UP000046392">
    <property type="component" value="Unplaced"/>
</dbReference>
<dbReference type="InterPro" id="IPR001313">
    <property type="entry name" value="Pumilio_RNA-bd_rpt"/>
</dbReference>
<proteinExistence type="predicted"/>
<dbReference type="InterPro" id="IPR033133">
    <property type="entry name" value="PUM-HD"/>
</dbReference>
<dbReference type="Gene3D" id="1.25.10.10">
    <property type="entry name" value="Leucine-rich Repeat Variant"/>
    <property type="match status" value="1"/>
</dbReference>
<protein>
    <submittedName>
        <fullName evidence="7">PUM-HD domain-containing protein</fullName>
    </submittedName>
</protein>
<evidence type="ECO:0000313" key="6">
    <source>
        <dbReference type="Proteomes" id="UP000046392"/>
    </source>
</evidence>
<dbReference type="SUPFAM" id="SSF48371">
    <property type="entry name" value="ARM repeat"/>
    <property type="match status" value="1"/>
</dbReference>
<dbReference type="PROSITE" id="PS50302">
    <property type="entry name" value="PUM"/>
    <property type="match status" value="1"/>
</dbReference>
<evidence type="ECO:0000313" key="7">
    <source>
        <dbReference type="WBParaSite" id="SPAL_0001546600.1"/>
    </source>
</evidence>
<evidence type="ECO:0000256" key="4">
    <source>
        <dbReference type="PROSITE-ProRule" id="PRU00317"/>
    </source>
</evidence>
<dbReference type="InterPro" id="IPR011989">
    <property type="entry name" value="ARM-like"/>
</dbReference>
<keyword evidence="3" id="KW-0221">Differentiation</keyword>
<name>A0A0N5CC58_STREA</name>
<evidence type="ECO:0000256" key="2">
    <source>
        <dbReference type="ARBA" id="ARBA00022737"/>
    </source>
</evidence>
<dbReference type="PANTHER" id="PTHR12537">
    <property type="entry name" value="RNA BINDING PROTEIN PUMILIO-RELATED"/>
    <property type="match status" value="1"/>
</dbReference>
<dbReference type="GO" id="GO:0005737">
    <property type="term" value="C:cytoplasm"/>
    <property type="evidence" value="ECO:0007669"/>
    <property type="project" value="TreeGrafter"/>
</dbReference>
<feature type="repeat" description="Pumilio" evidence="4">
    <location>
        <begin position="25"/>
        <end position="62"/>
    </location>
</feature>
<keyword evidence="2" id="KW-0677">Repeat</keyword>
<dbReference type="GO" id="GO:0005634">
    <property type="term" value="C:nucleus"/>
    <property type="evidence" value="ECO:0007669"/>
    <property type="project" value="TreeGrafter"/>
</dbReference>
<dbReference type="GO" id="GO:0003730">
    <property type="term" value="F:mRNA 3'-UTR binding"/>
    <property type="evidence" value="ECO:0007669"/>
    <property type="project" value="TreeGrafter"/>
</dbReference>
<dbReference type="Pfam" id="PF00806">
    <property type="entry name" value="PUF"/>
    <property type="match status" value="3"/>
</dbReference>
<dbReference type="AlphaFoldDB" id="A0A0N5CC58"/>
<dbReference type="SMART" id="SM00025">
    <property type="entry name" value="Pumilio"/>
    <property type="match status" value="2"/>
</dbReference>
<keyword evidence="6" id="KW-1185">Reference proteome</keyword>
<dbReference type="WBParaSite" id="SPAL_0001546600.1">
    <property type="protein sequence ID" value="SPAL_0001546600.1"/>
    <property type="gene ID" value="SPAL_0001546600"/>
</dbReference>
<accession>A0A0N5CC58</accession>
<feature type="domain" description="PUM-HD" evidence="5">
    <location>
        <begin position="1"/>
        <end position="116"/>
    </location>
</feature>
<evidence type="ECO:0000259" key="5">
    <source>
        <dbReference type="PROSITE" id="PS50303"/>
    </source>
</evidence>
<dbReference type="InterPro" id="IPR016024">
    <property type="entry name" value="ARM-type_fold"/>
</dbReference>
<dbReference type="PROSITE" id="PS50303">
    <property type="entry name" value="PUM_HD"/>
    <property type="match status" value="1"/>
</dbReference>
<reference evidence="7" key="1">
    <citation type="submission" date="2017-02" db="UniProtKB">
        <authorList>
            <consortium name="WormBaseParasite"/>
        </authorList>
    </citation>
    <scope>IDENTIFICATION</scope>
</reference>
<evidence type="ECO:0000256" key="1">
    <source>
        <dbReference type="ARBA" id="ARBA00022473"/>
    </source>
</evidence>
<sequence length="116" mass="13740">MHDNRVIQKAFENAEKCDIQMILDELSVGYEVIKCMIDQHGNHVVQKIFEHVKPDSFNSIIGIIRVYYEGLAVVCLAKYNYGYRFLQKMLKHLLPHQKEFIVQQLQSHWDELLVHQ</sequence>
<dbReference type="GO" id="GO:0030154">
    <property type="term" value="P:cell differentiation"/>
    <property type="evidence" value="ECO:0007669"/>
    <property type="project" value="UniProtKB-KW"/>
</dbReference>